<keyword evidence="5" id="KW-1185">Reference proteome</keyword>
<dbReference type="SMART" id="SM00644">
    <property type="entry name" value="Ami_2"/>
    <property type="match status" value="1"/>
</dbReference>
<dbReference type="CDD" id="cd14488">
    <property type="entry name" value="CBM6-CBM35-CBM36_like_2"/>
    <property type="match status" value="1"/>
</dbReference>
<name>A0A9W6W1E9_9ACTN</name>
<dbReference type="Pfam" id="PF01510">
    <property type="entry name" value="Amidase_2"/>
    <property type="match status" value="1"/>
</dbReference>
<accession>A0A9W6W1E9</accession>
<dbReference type="SMART" id="SM00701">
    <property type="entry name" value="PGRP"/>
    <property type="match status" value="1"/>
</dbReference>
<dbReference type="EMBL" id="BSTX01000001">
    <property type="protein sequence ID" value="GLZ75817.1"/>
    <property type="molecule type" value="Genomic_DNA"/>
</dbReference>
<dbReference type="InterPro" id="IPR015510">
    <property type="entry name" value="PGRP"/>
</dbReference>
<evidence type="ECO:0008006" key="6">
    <source>
        <dbReference type="Google" id="ProtNLM"/>
    </source>
</evidence>
<evidence type="ECO:0000313" key="4">
    <source>
        <dbReference type="EMBL" id="GLZ75817.1"/>
    </source>
</evidence>
<dbReference type="Gene3D" id="3.40.80.10">
    <property type="entry name" value="Peptidoglycan recognition protein-like"/>
    <property type="match status" value="1"/>
</dbReference>
<dbReference type="InterPro" id="IPR006311">
    <property type="entry name" value="TAT_signal"/>
</dbReference>
<dbReference type="PANTHER" id="PTHR11022">
    <property type="entry name" value="PEPTIDOGLYCAN RECOGNITION PROTEIN"/>
    <property type="match status" value="1"/>
</dbReference>
<feature type="domain" description="N-acetylmuramoyl-L-alanine amidase" evidence="2">
    <location>
        <begin position="55"/>
        <end position="203"/>
    </location>
</feature>
<dbReference type="InterPro" id="IPR033803">
    <property type="entry name" value="CBD-like_Golvesin-Xly"/>
</dbReference>
<dbReference type="PANTHER" id="PTHR11022:SF41">
    <property type="entry name" value="PEPTIDOGLYCAN-RECOGNITION PROTEIN LC-RELATED"/>
    <property type="match status" value="1"/>
</dbReference>
<dbReference type="InterPro" id="IPR006619">
    <property type="entry name" value="PGRP_domain_met/bac"/>
</dbReference>
<dbReference type="GO" id="GO:0009253">
    <property type="term" value="P:peptidoglycan catabolic process"/>
    <property type="evidence" value="ECO:0007669"/>
    <property type="project" value="InterPro"/>
</dbReference>
<evidence type="ECO:0000313" key="5">
    <source>
        <dbReference type="Proteomes" id="UP001165079"/>
    </source>
</evidence>
<dbReference type="CDD" id="cd06583">
    <property type="entry name" value="PGRP"/>
    <property type="match status" value="1"/>
</dbReference>
<feature type="domain" description="Peptidoglycan recognition protein family" evidence="3">
    <location>
        <begin position="44"/>
        <end position="197"/>
    </location>
</feature>
<dbReference type="InterPro" id="IPR036505">
    <property type="entry name" value="Amidase/PGRP_sf"/>
</dbReference>
<dbReference type="GO" id="GO:0008270">
    <property type="term" value="F:zinc ion binding"/>
    <property type="evidence" value="ECO:0007669"/>
    <property type="project" value="InterPro"/>
</dbReference>
<dbReference type="SUPFAM" id="SSF55846">
    <property type="entry name" value="N-acetylmuramoyl-L-alanine amidase-like"/>
    <property type="match status" value="1"/>
</dbReference>
<proteinExistence type="inferred from homology"/>
<dbReference type="GO" id="GO:0008745">
    <property type="term" value="F:N-acetylmuramoyl-L-alanine amidase activity"/>
    <property type="evidence" value="ECO:0007669"/>
    <property type="project" value="InterPro"/>
</dbReference>
<evidence type="ECO:0000256" key="1">
    <source>
        <dbReference type="ARBA" id="ARBA00007553"/>
    </source>
</evidence>
<dbReference type="Pfam" id="PF25275">
    <property type="entry name" value="Golvesin_C"/>
    <property type="match status" value="1"/>
</dbReference>
<dbReference type="Proteomes" id="UP001165079">
    <property type="component" value="Unassembled WGS sequence"/>
</dbReference>
<comment type="similarity">
    <text evidence="1">Belongs to the N-acetylmuramoyl-L-alanine amidase 2 family.</text>
</comment>
<reference evidence="4" key="1">
    <citation type="submission" date="2023-03" db="EMBL/GenBank/DDBJ databases">
        <title>Actinorhabdospora filicis NBRC 111898.</title>
        <authorList>
            <person name="Ichikawa N."/>
            <person name="Sato H."/>
            <person name="Tonouchi N."/>
        </authorList>
    </citation>
    <scope>NUCLEOTIDE SEQUENCE</scope>
    <source>
        <strain evidence="4">NBRC 111898</strain>
    </source>
</reference>
<evidence type="ECO:0000259" key="2">
    <source>
        <dbReference type="SMART" id="SM00644"/>
    </source>
</evidence>
<organism evidence="4 5">
    <name type="scientific">Actinorhabdospora filicis</name>
    <dbReference type="NCBI Taxonomy" id="1785913"/>
    <lineage>
        <taxon>Bacteria</taxon>
        <taxon>Bacillati</taxon>
        <taxon>Actinomycetota</taxon>
        <taxon>Actinomycetes</taxon>
        <taxon>Micromonosporales</taxon>
        <taxon>Micromonosporaceae</taxon>
        <taxon>Actinorhabdospora</taxon>
    </lineage>
</organism>
<sequence>MSTDPLISRRTALRGGLLLGAGIAVGGFEVTLASDAAAAAVPNPGIASCTTWGARAVGGLNEIATRPNKILVHHTDTPNQTDVSKDAAYRLARSIQNYHMDHNGWSDTGQHFTNSRGGYVMEGRHTSLAHLTSGSGMVVGAHCPGQNNQAIGIENEGTYMTAEPPAAQWNRLIDLCAYICQQYAIAPTQIFGHRDYLATDCPGDVLYAKLPALRQAVADRLNGTPPSFQVVLDAPTAGANWGSSSYSAQRYGADYRYASPQAVSDGAYYRATLPAAGNYKVETWYPADPGYNPSTPFVVFASGGNSTVTVDQRANGGKWTNLGTFAFGGGERDILAVSRWSSGAGYVIADAVRVTAV</sequence>
<dbReference type="PROSITE" id="PS51318">
    <property type="entry name" value="TAT"/>
    <property type="match status" value="1"/>
</dbReference>
<protein>
    <recommendedName>
        <fullName evidence="6">N-acetylmuramoyl-L-alanine amidase</fullName>
    </recommendedName>
</protein>
<evidence type="ECO:0000259" key="3">
    <source>
        <dbReference type="SMART" id="SM00701"/>
    </source>
</evidence>
<comment type="caution">
    <text evidence="4">The sequence shown here is derived from an EMBL/GenBank/DDBJ whole genome shotgun (WGS) entry which is preliminary data.</text>
</comment>
<dbReference type="AlphaFoldDB" id="A0A9W6W1E9"/>
<gene>
    <name evidence="4" type="ORF">Afil01_06240</name>
</gene>
<dbReference type="InterPro" id="IPR002502">
    <property type="entry name" value="Amidase_domain"/>
</dbReference>
<dbReference type="RefSeq" id="WP_285661042.1">
    <property type="nucleotide sequence ID" value="NZ_BSTX01000001.1"/>
</dbReference>